<keyword evidence="3 6" id="KW-0812">Transmembrane</keyword>
<evidence type="ECO:0000256" key="4">
    <source>
        <dbReference type="ARBA" id="ARBA00022989"/>
    </source>
</evidence>
<dbReference type="SUPFAM" id="SSF160355">
    <property type="entry name" value="Bacterial polysaccharide co-polymerase-like"/>
    <property type="match status" value="1"/>
</dbReference>
<organism evidence="8 9">
    <name type="scientific">Intestinirhabdus alba</name>
    <dbReference type="NCBI Taxonomy" id="2899544"/>
    <lineage>
        <taxon>Bacteria</taxon>
        <taxon>Pseudomonadati</taxon>
        <taxon>Pseudomonadota</taxon>
        <taxon>Gammaproteobacteria</taxon>
        <taxon>Enterobacterales</taxon>
        <taxon>Enterobacteriaceae</taxon>
        <taxon>Intestinirhabdus</taxon>
    </lineage>
</organism>
<dbReference type="Gene3D" id="1.10.287.210">
    <property type="match status" value="1"/>
</dbReference>
<evidence type="ECO:0000313" key="9">
    <source>
        <dbReference type="Proteomes" id="UP000477739"/>
    </source>
</evidence>
<evidence type="ECO:0000256" key="6">
    <source>
        <dbReference type="SAM" id="Phobius"/>
    </source>
</evidence>
<dbReference type="Gene3D" id="3.30.1890.10">
    <property type="entry name" value="FepE-like"/>
    <property type="match status" value="1"/>
</dbReference>
<dbReference type="GO" id="GO:0004713">
    <property type="term" value="F:protein tyrosine kinase activity"/>
    <property type="evidence" value="ECO:0007669"/>
    <property type="project" value="TreeGrafter"/>
</dbReference>
<comment type="caution">
    <text evidence="8">The sequence shown here is derived from an EMBL/GenBank/DDBJ whole genome shotgun (WGS) entry which is preliminary data.</text>
</comment>
<evidence type="ECO:0000259" key="7">
    <source>
        <dbReference type="Pfam" id="PF02706"/>
    </source>
</evidence>
<keyword evidence="5 6" id="KW-0472">Membrane</keyword>
<protein>
    <submittedName>
        <fullName evidence="8">LPS O-antigen length regulator</fullName>
    </submittedName>
</protein>
<evidence type="ECO:0000256" key="2">
    <source>
        <dbReference type="ARBA" id="ARBA00022475"/>
    </source>
</evidence>
<evidence type="ECO:0000256" key="5">
    <source>
        <dbReference type="ARBA" id="ARBA00023136"/>
    </source>
</evidence>
<evidence type="ECO:0000256" key="1">
    <source>
        <dbReference type="ARBA" id="ARBA00004651"/>
    </source>
</evidence>
<keyword evidence="2" id="KW-1003">Cell membrane</keyword>
<dbReference type="Pfam" id="PF02706">
    <property type="entry name" value="Wzz"/>
    <property type="match status" value="1"/>
</dbReference>
<feature type="domain" description="Polysaccharide chain length determinant N-terminal" evidence="7">
    <location>
        <begin position="23"/>
        <end position="116"/>
    </location>
</feature>
<dbReference type="InterPro" id="IPR003856">
    <property type="entry name" value="LPS_length_determ_N"/>
</dbReference>
<dbReference type="EMBL" id="WMJZ01000001">
    <property type="protein sequence ID" value="MTH44844.1"/>
    <property type="molecule type" value="Genomic_DNA"/>
</dbReference>
<sequence length="376" mass="41830">MSALNLKKKTEITSFPLAVGKNNEIDLLSLVELLWQVKKRIIATAFACACAGLLISFLLPPKWTSEAVITPAEPVQWQTLNRTLSALRVLDLDISVSRDEVFNLFIKKFNSASLLEGWLRSSDYVMERLKGGTLNEAELHQAIVALSAKMKAVDSNAGKKNETTLYSSWTLSFSAPDKEEAQAVLAGYIQFISAQVEKETLENIRHALEIKTHTATEKLAMERVKYKNQLAADIRRLNYSLDIASAAGIQKPVYSNGQAVKDDPDFSIALGADGIRRKLEIEQSVTDVAEIHAGLRNQQYLVERLREMSIDNVTFAPFKYQKHPSLPVKKEGPRRALIIMLAAVLGGVASCGVELLRHAMLSRRLEATMPLEERLI</sequence>
<dbReference type="InterPro" id="IPR050445">
    <property type="entry name" value="Bact_polysacc_biosynth/exp"/>
</dbReference>
<dbReference type="PANTHER" id="PTHR32309:SF13">
    <property type="entry name" value="FERRIC ENTEROBACTIN TRANSPORT PROTEIN FEPE"/>
    <property type="match status" value="1"/>
</dbReference>
<keyword evidence="9" id="KW-1185">Reference proteome</keyword>
<dbReference type="PANTHER" id="PTHR32309">
    <property type="entry name" value="TYROSINE-PROTEIN KINASE"/>
    <property type="match status" value="1"/>
</dbReference>
<comment type="subcellular location">
    <subcellularLocation>
        <location evidence="1">Cell membrane</location>
        <topology evidence="1">Multi-pass membrane protein</topology>
    </subcellularLocation>
</comment>
<accession>A0A6L6IG03</accession>
<dbReference type="Proteomes" id="UP000477739">
    <property type="component" value="Unassembled WGS sequence"/>
</dbReference>
<dbReference type="OrthoDB" id="6565796at2"/>
<reference evidence="8 9" key="1">
    <citation type="submission" date="2019-11" db="EMBL/GenBank/DDBJ databases">
        <title>Escherichia alba sp. nov. isolated from the gut of plastic-eating superworms Zophobas atratus.</title>
        <authorList>
            <person name="Yang Y."/>
        </authorList>
    </citation>
    <scope>NUCLEOTIDE SEQUENCE [LARGE SCALE GENOMIC DNA]</scope>
    <source>
        <strain evidence="9">BIT-B35</strain>
    </source>
</reference>
<evidence type="ECO:0000256" key="3">
    <source>
        <dbReference type="ARBA" id="ARBA00022692"/>
    </source>
</evidence>
<gene>
    <name evidence="8" type="primary">fepE</name>
    <name evidence="8" type="ORF">GJV78_00870</name>
</gene>
<evidence type="ECO:0000313" key="8">
    <source>
        <dbReference type="EMBL" id="MTH44844.1"/>
    </source>
</evidence>
<dbReference type="AlphaFoldDB" id="A0A6L6IG03"/>
<dbReference type="RefSeq" id="WP_155106540.1">
    <property type="nucleotide sequence ID" value="NZ_WMJZ01000001.1"/>
</dbReference>
<dbReference type="GO" id="GO:0005886">
    <property type="term" value="C:plasma membrane"/>
    <property type="evidence" value="ECO:0007669"/>
    <property type="project" value="UniProtKB-SubCell"/>
</dbReference>
<keyword evidence="4 6" id="KW-1133">Transmembrane helix</keyword>
<dbReference type="NCBIfam" id="NF007699">
    <property type="entry name" value="PRK10381.1"/>
    <property type="match status" value="1"/>
</dbReference>
<proteinExistence type="predicted"/>
<name>A0A6L6IG03_9ENTR</name>
<feature type="transmembrane region" description="Helical" evidence="6">
    <location>
        <begin position="336"/>
        <end position="356"/>
    </location>
</feature>